<comment type="similarity">
    <text evidence="1">Belongs to the DprA/Smf family.</text>
</comment>
<accession>A0A4R7KR27</accession>
<reference evidence="3 4" key="1">
    <citation type="submission" date="2019-03" db="EMBL/GenBank/DDBJ databases">
        <title>Genomic Encyclopedia of Type Strains, Phase IV (KMG-IV): sequencing the most valuable type-strain genomes for metagenomic binning, comparative biology and taxonomic classification.</title>
        <authorList>
            <person name="Goeker M."/>
        </authorList>
    </citation>
    <scope>NUCLEOTIDE SEQUENCE [LARGE SCALE GENOMIC DNA]</scope>
    <source>
        <strain evidence="3 4">DSM 24455</strain>
    </source>
</reference>
<dbReference type="AlphaFoldDB" id="A0A4R7KR27"/>
<feature type="domain" description="Smf/DprA SLOG" evidence="2">
    <location>
        <begin position="77"/>
        <end position="284"/>
    </location>
</feature>
<dbReference type="RefSeq" id="WP_133627696.1">
    <property type="nucleotide sequence ID" value="NZ_SOAZ01000006.1"/>
</dbReference>
<dbReference type="PANTHER" id="PTHR43022:SF1">
    <property type="entry name" value="PROTEIN SMF"/>
    <property type="match status" value="1"/>
</dbReference>
<protein>
    <submittedName>
        <fullName evidence="3">DNA processing protein</fullName>
    </submittedName>
</protein>
<gene>
    <name evidence="3" type="ORF">EDD71_10670</name>
</gene>
<organism evidence="3 4">
    <name type="scientific">Fonticella tunisiensis</name>
    <dbReference type="NCBI Taxonomy" id="1096341"/>
    <lineage>
        <taxon>Bacteria</taxon>
        <taxon>Bacillati</taxon>
        <taxon>Bacillota</taxon>
        <taxon>Clostridia</taxon>
        <taxon>Eubacteriales</taxon>
        <taxon>Clostridiaceae</taxon>
        <taxon>Fonticella</taxon>
    </lineage>
</organism>
<dbReference type="GO" id="GO:0009294">
    <property type="term" value="P:DNA-mediated transformation"/>
    <property type="evidence" value="ECO:0007669"/>
    <property type="project" value="InterPro"/>
</dbReference>
<evidence type="ECO:0000313" key="3">
    <source>
        <dbReference type="EMBL" id="TDT61586.1"/>
    </source>
</evidence>
<dbReference type="PANTHER" id="PTHR43022">
    <property type="entry name" value="PROTEIN SMF"/>
    <property type="match status" value="1"/>
</dbReference>
<evidence type="ECO:0000259" key="2">
    <source>
        <dbReference type="Pfam" id="PF02481"/>
    </source>
</evidence>
<dbReference type="NCBIfam" id="TIGR00732">
    <property type="entry name" value="dprA"/>
    <property type="match status" value="1"/>
</dbReference>
<dbReference type="Proteomes" id="UP000295325">
    <property type="component" value="Unassembled WGS sequence"/>
</dbReference>
<dbReference type="InterPro" id="IPR057666">
    <property type="entry name" value="DrpA_SLOG"/>
</dbReference>
<dbReference type="EMBL" id="SOAZ01000006">
    <property type="protein sequence ID" value="TDT61586.1"/>
    <property type="molecule type" value="Genomic_DNA"/>
</dbReference>
<dbReference type="SUPFAM" id="SSF102405">
    <property type="entry name" value="MCP/YpsA-like"/>
    <property type="match status" value="1"/>
</dbReference>
<dbReference type="InterPro" id="IPR003488">
    <property type="entry name" value="DprA"/>
</dbReference>
<keyword evidence="4" id="KW-1185">Reference proteome</keyword>
<name>A0A4R7KR27_9CLOT</name>
<proteinExistence type="inferred from homology"/>
<sequence length="351" mass="39264">MENLIFKLWFCDLPIKNSLKIDILNNGFKPEEFWNLSLKDYIQAGIDITNCQLIDKSKNINKYSEISEYIKKEEVEFVLYSDVEYPKRLRHIYNPPVGLFFKGNLIDVENSIAIVGSRKASEYGKTAAYKLSYELGKRGITVISGLARGIDGCAHFGCLDAGGYTIGVMGSGFKYIYPAENRKLFMDIAKHGCVITEYYPDIRPFAHNFPERNRIISGISKYVLVVEAGEKSGSLITATLALEQGKDVFAVPGNIFSPNSLGTNNLIKDGAKLISRVEDILEEFSIDEYIITTSKNNVESKIIDLLKNGAMTIWDLSSQSGMAIDELLSNLSRLECGGIIKRAYGNYYILC</sequence>
<dbReference type="OrthoDB" id="9785707at2"/>
<comment type="caution">
    <text evidence="3">The sequence shown here is derived from an EMBL/GenBank/DDBJ whole genome shotgun (WGS) entry which is preliminary data.</text>
</comment>
<dbReference type="Pfam" id="PF02481">
    <property type="entry name" value="DNA_processg_A"/>
    <property type="match status" value="1"/>
</dbReference>
<dbReference type="Gene3D" id="3.40.50.450">
    <property type="match status" value="1"/>
</dbReference>
<evidence type="ECO:0000256" key="1">
    <source>
        <dbReference type="ARBA" id="ARBA00006525"/>
    </source>
</evidence>
<evidence type="ECO:0000313" key="4">
    <source>
        <dbReference type="Proteomes" id="UP000295325"/>
    </source>
</evidence>